<comment type="caution">
    <text evidence="1">The sequence shown here is derived from an EMBL/GenBank/DDBJ whole genome shotgun (WGS) entry which is preliminary data.</text>
</comment>
<organism evidence="1 2">
    <name type="scientific">Methylobacter tundripaludum</name>
    <dbReference type="NCBI Taxonomy" id="173365"/>
    <lineage>
        <taxon>Bacteria</taxon>
        <taxon>Pseudomonadati</taxon>
        <taxon>Pseudomonadota</taxon>
        <taxon>Gammaproteobacteria</taxon>
        <taxon>Methylococcales</taxon>
        <taxon>Methylococcaceae</taxon>
        <taxon>Methylobacter</taxon>
    </lineage>
</organism>
<accession>A0A2S6HIL2</accession>
<name>A0A2S6HIL2_9GAMM</name>
<proteinExistence type="predicted"/>
<sequence length="60" mass="6845">MEVGLSLIVADSTPYTAKILQDLGDFPWITRVPETIGESLFLRKLLWASLPNKRQKLCDR</sequence>
<evidence type="ECO:0000313" key="2">
    <source>
        <dbReference type="Proteomes" id="UP000240010"/>
    </source>
</evidence>
<evidence type="ECO:0000313" key="1">
    <source>
        <dbReference type="EMBL" id="PPK77318.1"/>
    </source>
</evidence>
<dbReference type="EMBL" id="PTIZ01000002">
    <property type="protein sequence ID" value="PPK77318.1"/>
    <property type="molecule type" value="Genomic_DNA"/>
</dbReference>
<protein>
    <submittedName>
        <fullName evidence="1">Uncharacterized protein</fullName>
    </submittedName>
</protein>
<dbReference type="AlphaFoldDB" id="A0A2S6HIL2"/>
<gene>
    <name evidence="1" type="ORF">B0F87_102430</name>
</gene>
<reference evidence="1 2" key="1">
    <citation type="submission" date="2018-02" db="EMBL/GenBank/DDBJ databases">
        <title>Subsurface microbial communities from deep shales in Ohio and West Virginia, USA.</title>
        <authorList>
            <person name="Wrighton K."/>
        </authorList>
    </citation>
    <scope>NUCLEOTIDE SEQUENCE [LARGE SCALE GENOMIC DNA]</scope>
    <source>
        <strain evidence="1 2">OWC-DMM</strain>
    </source>
</reference>
<dbReference type="Proteomes" id="UP000240010">
    <property type="component" value="Unassembled WGS sequence"/>
</dbReference>